<evidence type="ECO:0000256" key="1">
    <source>
        <dbReference type="ARBA" id="ARBA00004141"/>
    </source>
</evidence>
<evidence type="ECO:0000313" key="14">
    <source>
        <dbReference type="EMBL" id="CAH0712907.1"/>
    </source>
</evidence>
<feature type="non-terminal residue" evidence="14">
    <location>
        <position position="783"/>
    </location>
</feature>
<dbReference type="GO" id="GO:0080019">
    <property type="term" value="F:alcohol-forming very long-chain fatty acyl-CoA reductase activity"/>
    <property type="evidence" value="ECO:0007669"/>
    <property type="project" value="InterPro"/>
</dbReference>
<evidence type="ECO:0000259" key="12">
    <source>
        <dbReference type="Pfam" id="PF03015"/>
    </source>
</evidence>
<dbReference type="GO" id="GO:0032418">
    <property type="term" value="P:lysosome localization"/>
    <property type="evidence" value="ECO:0007669"/>
    <property type="project" value="InterPro"/>
</dbReference>
<dbReference type="CDD" id="cd22789">
    <property type="entry name" value="BORCS5-like"/>
    <property type="match status" value="1"/>
</dbReference>
<accession>A0A8S4HVQ9</accession>
<dbReference type="InterPro" id="IPR033640">
    <property type="entry name" value="FAR_C"/>
</dbReference>
<dbReference type="Pfam" id="PF10158">
    <property type="entry name" value="LOH1CR12"/>
    <property type="match status" value="1"/>
</dbReference>
<keyword evidence="3 10" id="KW-0444">Lipid biosynthesis</keyword>
<dbReference type="SUPFAM" id="SSF51735">
    <property type="entry name" value="NAD(P)-binding Rossmann-fold domains"/>
    <property type="match status" value="1"/>
</dbReference>
<dbReference type="PANTHER" id="PTHR11011">
    <property type="entry name" value="MALE STERILITY PROTEIN 2-RELATED"/>
    <property type="match status" value="1"/>
</dbReference>
<dbReference type="Pfam" id="PF07993">
    <property type="entry name" value="NAD_binding_4"/>
    <property type="match status" value="1"/>
</dbReference>
<evidence type="ECO:0000256" key="2">
    <source>
        <dbReference type="ARBA" id="ARBA00005928"/>
    </source>
</evidence>
<dbReference type="InterPro" id="IPR026055">
    <property type="entry name" value="FAR"/>
</dbReference>
<gene>
    <name evidence="14" type="ORF">BINO364_LOCUS122</name>
</gene>
<dbReference type="Gene3D" id="3.40.50.720">
    <property type="entry name" value="NAD(P)-binding Rossmann-like Domain"/>
    <property type="match status" value="1"/>
</dbReference>
<evidence type="ECO:0000256" key="7">
    <source>
        <dbReference type="ARBA" id="ARBA00023098"/>
    </source>
</evidence>
<comment type="subcellular location">
    <subcellularLocation>
        <location evidence="1">Membrane</location>
        <topology evidence="1">Multi-pass membrane protein</topology>
    </subcellularLocation>
</comment>
<evidence type="ECO:0000256" key="3">
    <source>
        <dbReference type="ARBA" id="ARBA00022516"/>
    </source>
</evidence>
<evidence type="ECO:0000256" key="9">
    <source>
        <dbReference type="ARBA" id="ARBA00052530"/>
    </source>
</evidence>
<keyword evidence="7 10" id="KW-0443">Lipid metabolism</keyword>
<keyword evidence="8 10" id="KW-0472">Membrane</keyword>
<dbReference type="EMBL" id="OV170221">
    <property type="protein sequence ID" value="CAH0712907.1"/>
    <property type="molecule type" value="Genomic_DNA"/>
</dbReference>
<keyword evidence="6 10" id="KW-1133">Transmembrane helix</keyword>
<comment type="function">
    <text evidence="10">Catalyzes the reduction of fatty acyl-CoA to fatty alcohols.</text>
</comment>
<evidence type="ECO:0000256" key="4">
    <source>
        <dbReference type="ARBA" id="ARBA00022692"/>
    </source>
</evidence>
<keyword evidence="15" id="KW-1185">Reference proteome</keyword>
<dbReference type="InterPro" id="IPR036291">
    <property type="entry name" value="NAD(P)-bd_dom_sf"/>
</dbReference>
<proteinExistence type="inferred from homology"/>
<dbReference type="InterPro" id="IPR018780">
    <property type="entry name" value="TBORCS5"/>
</dbReference>
<evidence type="ECO:0000313" key="15">
    <source>
        <dbReference type="Proteomes" id="UP000838878"/>
    </source>
</evidence>
<evidence type="ECO:0000256" key="6">
    <source>
        <dbReference type="ARBA" id="ARBA00022989"/>
    </source>
</evidence>
<evidence type="ECO:0000256" key="5">
    <source>
        <dbReference type="ARBA" id="ARBA00022857"/>
    </source>
</evidence>
<dbReference type="CDD" id="cd05236">
    <property type="entry name" value="FAR-N_SDR_e"/>
    <property type="match status" value="1"/>
</dbReference>
<evidence type="ECO:0000256" key="8">
    <source>
        <dbReference type="ARBA" id="ARBA00023136"/>
    </source>
</evidence>
<dbReference type="AlphaFoldDB" id="A0A8S4HVQ9"/>
<feature type="compositionally biased region" description="Basic and acidic residues" evidence="11">
    <location>
        <begin position="66"/>
        <end position="84"/>
    </location>
</feature>
<dbReference type="FunFam" id="3.40.50.720:FF:000143">
    <property type="entry name" value="Fatty acyl-CoA reductase"/>
    <property type="match status" value="1"/>
</dbReference>
<dbReference type="GO" id="GO:0035336">
    <property type="term" value="P:long-chain fatty-acyl-CoA metabolic process"/>
    <property type="evidence" value="ECO:0007669"/>
    <property type="project" value="TreeGrafter"/>
</dbReference>
<dbReference type="EC" id="1.2.1.84" evidence="10"/>
<organism evidence="14 15">
    <name type="scientific">Brenthis ino</name>
    <name type="common">lesser marbled fritillary</name>
    <dbReference type="NCBI Taxonomy" id="405034"/>
    <lineage>
        <taxon>Eukaryota</taxon>
        <taxon>Metazoa</taxon>
        <taxon>Ecdysozoa</taxon>
        <taxon>Arthropoda</taxon>
        <taxon>Hexapoda</taxon>
        <taxon>Insecta</taxon>
        <taxon>Pterygota</taxon>
        <taxon>Neoptera</taxon>
        <taxon>Endopterygota</taxon>
        <taxon>Lepidoptera</taxon>
        <taxon>Glossata</taxon>
        <taxon>Ditrysia</taxon>
        <taxon>Papilionoidea</taxon>
        <taxon>Nymphalidae</taxon>
        <taxon>Heliconiinae</taxon>
        <taxon>Argynnini</taxon>
        <taxon>Brenthis</taxon>
    </lineage>
</organism>
<keyword evidence="10" id="KW-0560">Oxidoreductase</keyword>
<feature type="domain" description="Fatty acyl-CoA reductase C-terminal" evidence="12">
    <location>
        <begin position="633"/>
        <end position="725"/>
    </location>
</feature>
<dbReference type="GO" id="GO:0102965">
    <property type="term" value="F:alcohol-forming long-chain fatty acyl-CoA reductase activity"/>
    <property type="evidence" value="ECO:0007669"/>
    <property type="project" value="UniProtKB-EC"/>
</dbReference>
<dbReference type="PANTHER" id="PTHR11011:SF61">
    <property type="entry name" value="FATTY ACYL-COA REDUCTASE"/>
    <property type="match status" value="1"/>
</dbReference>
<feature type="domain" description="Thioester reductase (TE)" evidence="13">
    <location>
        <begin position="288"/>
        <end position="561"/>
    </location>
</feature>
<feature type="region of interest" description="Disordered" evidence="11">
    <location>
        <begin position="1"/>
        <end position="89"/>
    </location>
</feature>
<evidence type="ECO:0000256" key="11">
    <source>
        <dbReference type="SAM" id="MobiDB-lite"/>
    </source>
</evidence>
<evidence type="ECO:0000256" key="10">
    <source>
        <dbReference type="RuleBase" id="RU363097"/>
    </source>
</evidence>
<comment type="similarity">
    <text evidence="2 10">Belongs to the fatty acyl-CoA reductase family.</text>
</comment>
<dbReference type="CDD" id="cd09071">
    <property type="entry name" value="FAR_C"/>
    <property type="match status" value="1"/>
</dbReference>
<dbReference type="Pfam" id="PF03015">
    <property type="entry name" value="Sterile"/>
    <property type="match status" value="1"/>
</dbReference>
<feature type="transmembrane region" description="Helical" evidence="10">
    <location>
        <begin position="632"/>
        <end position="650"/>
    </location>
</feature>
<evidence type="ECO:0000259" key="13">
    <source>
        <dbReference type="Pfam" id="PF07993"/>
    </source>
</evidence>
<keyword evidence="4 10" id="KW-0812">Transmembrane</keyword>
<dbReference type="OrthoDB" id="429813at2759"/>
<dbReference type="GO" id="GO:0005777">
    <property type="term" value="C:peroxisome"/>
    <property type="evidence" value="ECO:0007669"/>
    <property type="project" value="TreeGrafter"/>
</dbReference>
<name>A0A8S4HVQ9_9NEOP</name>
<dbReference type="GO" id="GO:0016020">
    <property type="term" value="C:membrane"/>
    <property type="evidence" value="ECO:0007669"/>
    <property type="project" value="UniProtKB-SubCell"/>
</dbReference>
<keyword evidence="5 10" id="KW-0521">NADP</keyword>
<dbReference type="InterPro" id="IPR013120">
    <property type="entry name" value="FAR_NAD-bd"/>
</dbReference>
<sequence>MGSEQSVPPKKQPQRAPPVRRGHTIAISSFPDTRRQDPVPSGNNSPGASMCSDSELPYISYTVDRPIGDSPKHSSKSQRMDKKSLLQRRQLSVQARKNKRARDIVVVKHATDTQLDEDIRRLQEIPTFLPIMRGTLGLPGARDPEVLEGLDPKPWVRMTTRIQAHLAACSQPLATEEIHLANKIKEADAEITRLYTISVEKQRNNARNAERLSRVREVAHQLSRCNSLLNQTLQDIDELNKMLPEDKRLEPFLNLTKSTMASEGYTSSELESMPDRIAKTFSGLKVLITGGTGFMGKVLVEKLLRKCPDIGKIFLFVRSKKGKTPKQRLEEMLNDELFTKLRNLRGGMEPLLEKLQIVNGDASAPDLAMSDTDRQMIIDNVNIIIHAAATIRFDEELKKAVLLNVRGTKLFLELAKQCKHLQLFIHISTAYCHLHEKLLEERPYPPPADPHKIIDAVEWMDEETIATITPKLLSKLPNSYAFTKALGEALAVEAMEHIPIIILRPSIVIPIWQEPLPGWTDNINGPAGLLIGAGKGVIRTMYCKSNSYADFLPVDVFINGIMISAWNYIKNGDKKSNVVNFTSSAEIKVTWLEMIDAGREIIMNKVPLNGVVWYPGGSMKHSRLYHNICALFFHWIPAILIDTLLFCLGYKPVLMRVHRRISKGFDVFEYYTNNQWDFKSDIAQTVRLSLNARERRDYKVDAIGLDILKYFEDCIKAARIYILKEYDDTLPAARRHMKIMWFVDLVTRFIFWALVIYWVSGWMSSFYTFLVGSSELTHKTMIE</sequence>
<reference evidence="14" key="1">
    <citation type="submission" date="2021-12" db="EMBL/GenBank/DDBJ databases">
        <authorList>
            <person name="Martin H S."/>
        </authorList>
    </citation>
    <scope>NUCLEOTIDE SEQUENCE</scope>
</reference>
<protein>
    <recommendedName>
        <fullName evidence="10">Fatty acyl-CoA reductase</fullName>
        <ecNumber evidence="10">1.2.1.84</ecNumber>
    </recommendedName>
</protein>
<dbReference type="Proteomes" id="UP000838878">
    <property type="component" value="Chromosome 1"/>
</dbReference>
<comment type="catalytic activity">
    <reaction evidence="9 10">
        <text>a long-chain fatty acyl-CoA + 2 NADPH + 2 H(+) = a long-chain primary fatty alcohol + 2 NADP(+) + CoA</text>
        <dbReference type="Rhea" id="RHEA:52716"/>
        <dbReference type="ChEBI" id="CHEBI:15378"/>
        <dbReference type="ChEBI" id="CHEBI:57287"/>
        <dbReference type="ChEBI" id="CHEBI:57783"/>
        <dbReference type="ChEBI" id="CHEBI:58349"/>
        <dbReference type="ChEBI" id="CHEBI:77396"/>
        <dbReference type="ChEBI" id="CHEBI:83139"/>
        <dbReference type="EC" id="1.2.1.84"/>
    </reaction>
</comment>